<dbReference type="InterPro" id="IPR029068">
    <property type="entry name" value="Glyas_Bleomycin-R_OHBP_Dase"/>
</dbReference>
<proteinExistence type="predicted"/>
<dbReference type="AlphaFoldDB" id="A0A4R2RHQ9"/>
<evidence type="ECO:0000313" key="3">
    <source>
        <dbReference type="Proteomes" id="UP000295050"/>
    </source>
</evidence>
<name>A0A4R2RHQ9_9RHOB</name>
<keyword evidence="3" id="KW-1185">Reference proteome</keyword>
<reference evidence="2 3" key="1">
    <citation type="submission" date="2019-03" db="EMBL/GenBank/DDBJ databases">
        <title>Genomic Encyclopedia of Type Strains, Phase IV (KMG-IV): sequencing the most valuable type-strain genomes for metagenomic binning, comparative biology and taxonomic classification.</title>
        <authorList>
            <person name="Goeker M."/>
        </authorList>
    </citation>
    <scope>NUCLEOTIDE SEQUENCE [LARGE SCALE GENOMIC DNA]</scope>
    <source>
        <strain evidence="2 3">DSM 24766</strain>
    </source>
</reference>
<protein>
    <submittedName>
        <fullName evidence="2">Glyoxalase-like protein</fullName>
    </submittedName>
</protein>
<dbReference type="Proteomes" id="UP000295050">
    <property type="component" value="Unassembled WGS sequence"/>
</dbReference>
<comment type="caution">
    <text evidence="2">The sequence shown here is derived from an EMBL/GenBank/DDBJ whole genome shotgun (WGS) entry which is preliminary data.</text>
</comment>
<gene>
    <name evidence="2" type="ORF">EV663_10221</name>
</gene>
<dbReference type="Pfam" id="PF13468">
    <property type="entry name" value="Glyoxalase_3"/>
    <property type="match status" value="1"/>
</dbReference>
<feature type="domain" description="Glyoxalase-like" evidence="1">
    <location>
        <begin position="39"/>
        <end position="210"/>
    </location>
</feature>
<accession>A0A4R2RHQ9</accession>
<dbReference type="InterPro" id="IPR025870">
    <property type="entry name" value="Glyoxalase-like_dom"/>
</dbReference>
<dbReference type="Gene3D" id="3.10.180.10">
    <property type="entry name" value="2,3-Dihydroxybiphenyl 1,2-Dioxygenase, domain 1"/>
    <property type="match status" value="1"/>
</dbReference>
<organism evidence="2 3">
    <name type="scientific">Rhodovulum bhavnagarense</name>
    <dbReference type="NCBI Taxonomy" id="992286"/>
    <lineage>
        <taxon>Bacteria</taxon>
        <taxon>Pseudomonadati</taxon>
        <taxon>Pseudomonadota</taxon>
        <taxon>Alphaproteobacteria</taxon>
        <taxon>Rhodobacterales</taxon>
        <taxon>Paracoccaceae</taxon>
        <taxon>Rhodovulum</taxon>
    </lineage>
</organism>
<dbReference type="EMBL" id="SLXU01000002">
    <property type="protein sequence ID" value="TCP62178.1"/>
    <property type="molecule type" value="Genomic_DNA"/>
</dbReference>
<evidence type="ECO:0000313" key="2">
    <source>
        <dbReference type="EMBL" id="TCP62178.1"/>
    </source>
</evidence>
<sequence>MGAARRGRPCRFGALQIPGFAVFLRAIAIGRAGEKMLRLDHLAVSAVTLEAGVAAIEERLGVRLAAGGRHAAMGTHNRLMALAPGLYLEVIAIDPDAPPPGHPRWFDLDNFAGLPRLTNWVARCDDLQGALARAPRGAGRPVSLARGDLRWQMAVPADGRLPFDGLFPALIAWQGSLHPAPMLPETGCRLAGLELYHPRADDLRRALTGLLDDPLVAVHPGNEIAIRALIDTPAGRRVLE</sequence>
<evidence type="ECO:0000259" key="1">
    <source>
        <dbReference type="Pfam" id="PF13468"/>
    </source>
</evidence>